<feature type="signal peptide" evidence="1">
    <location>
        <begin position="1"/>
        <end position="25"/>
    </location>
</feature>
<keyword evidence="3" id="KW-1185">Reference proteome</keyword>
<reference evidence="2 3" key="1">
    <citation type="submission" date="2016-10" db="EMBL/GenBank/DDBJ databases">
        <authorList>
            <person name="de Groot N.N."/>
        </authorList>
    </citation>
    <scope>NUCLEOTIDE SEQUENCE [LARGE SCALE GENOMIC DNA]</scope>
    <source>
        <strain evidence="2 3">DSM 19938</strain>
    </source>
</reference>
<keyword evidence="1" id="KW-0732">Signal</keyword>
<evidence type="ECO:0000313" key="3">
    <source>
        <dbReference type="Proteomes" id="UP000199532"/>
    </source>
</evidence>
<proteinExistence type="predicted"/>
<name>A0A1H7AHJ7_9BACT</name>
<dbReference type="AlphaFoldDB" id="A0A1H7AHJ7"/>
<accession>A0A1H7AHJ7</accession>
<dbReference type="OrthoDB" id="964065at2"/>
<evidence type="ECO:0008006" key="4">
    <source>
        <dbReference type="Google" id="ProtNLM"/>
    </source>
</evidence>
<feature type="chain" id="PRO_5011513843" description="Lipoprotein" evidence="1">
    <location>
        <begin position="26"/>
        <end position="93"/>
    </location>
</feature>
<sequence>MKNLFNGVKIAALFVAMGLAFSCSKSDPVAATSCEKNAEKVSEAGTAYASDPTSTAKCEAYKSAVNSFFKSCPAYYSGAAKDALDEFLKTPCN</sequence>
<dbReference type="PROSITE" id="PS51257">
    <property type="entry name" value="PROKAR_LIPOPROTEIN"/>
    <property type="match status" value="1"/>
</dbReference>
<gene>
    <name evidence="2" type="ORF">SAMN04487995_5754</name>
</gene>
<dbReference type="Proteomes" id="UP000199532">
    <property type="component" value="Unassembled WGS sequence"/>
</dbReference>
<protein>
    <recommendedName>
        <fullName evidence="4">Lipoprotein</fullName>
    </recommendedName>
</protein>
<dbReference type="STRING" id="408657.SAMN04487995_5754"/>
<dbReference type="EMBL" id="FNXY01000010">
    <property type="protein sequence ID" value="SEJ65113.1"/>
    <property type="molecule type" value="Genomic_DNA"/>
</dbReference>
<dbReference type="RefSeq" id="WP_090341440.1">
    <property type="nucleotide sequence ID" value="NZ_FNXY01000010.1"/>
</dbReference>
<organism evidence="2 3">
    <name type="scientific">Dyadobacter koreensis</name>
    <dbReference type="NCBI Taxonomy" id="408657"/>
    <lineage>
        <taxon>Bacteria</taxon>
        <taxon>Pseudomonadati</taxon>
        <taxon>Bacteroidota</taxon>
        <taxon>Cytophagia</taxon>
        <taxon>Cytophagales</taxon>
        <taxon>Spirosomataceae</taxon>
        <taxon>Dyadobacter</taxon>
    </lineage>
</organism>
<evidence type="ECO:0000256" key="1">
    <source>
        <dbReference type="SAM" id="SignalP"/>
    </source>
</evidence>
<evidence type="ECO:0000313" key="2">
    <source>
        <dbReference type="EMBL" id="SEJ65113.1"/>
    </source>
</evidence>